<dbReference type="OrthoDB" id="5518786at2759"/>
<dbReference type="AlphaFoldDB" id="A0A9W8GXS2"/>
<gene>
    <name evidence="1" type="ORF">GGI19_001656</name>
</gene>
<sequence>MANVIATYTSGLVLGSGAVYAFVSHFTDQSRVMSYKLRWASAALREANASKSQTTPVHMDTKPEVISKYRQITSRLSDNAIPLAKKEWNSTVALAVRSVNNVDMDANRLVSMLQKQHS</sequence>
<keyword evidence="2" id="KW-1185">Reference proteome</keyword>
<evidence type="ECO:0000313" key="1">
    <source>
        <dbReference type="EMBL" id="KAJ2755452.1"/>
    </source>
</evidence>
<reference evidence="1" key="1">
    <citation type="submission" date="2022-07" db="EMBL/GenBank/DDBJ databases">
        <title>Phylogenomic reconstructions and comparative analyses of Kickxellomycotina fungi.</title>
        <authorList>
            <person name="Reynolds N.K."/>
            <person name="Stajich J.E."/>
            <person name="Barry K."/>
            <person name="Grigoriev I.V."/>
            <person name="Crous P."/>
            <person name="Smith M.E."/>
        </authorList>
    </citation>
    <scope>NUCLEOTIDE SEQUENCE</scope>
    <source>
        <strain evidence="1">BCRC 34297</strain>
    </source>
</reference>
<protein>
    <submittedName>
        <fullName evidence="1">Uncharacterized protein</fullName>
    </submittedName>
</protein>
<evidence type="ECO:0000313" key="2">
    <source>
        <dbReference type="Proteomes" id="UP001140011"/>
    </source>
</evidence>
<proteinExistence type="predicted"/>
<dbReference type="EMBL" id="JANBUH010000062">
    <property type="protein sequence ID" value="KAJ2755452.1"/>
    <property type="molecule type" value="Genomic_DNA"/>
</dbReference>
<organism evidence="1 2">
    <name type="scientific">Coemansia pectinata</name>
    <dbReference type="NCBI Taxonomy" id="1052879"/>
    <lineage>
        <taxon>Eukaryota</taxon>
        <taxon>Fungi</taxon>
        <taxon>Fungi incertae sedis</taxon>
        <taxon>Zoopagomycota</taxon>
        <taxon>Kickxellomycotina</taxon>
        <taxon>Kickxellomycetes</taxon>
        <taxon>Kickxellales</taxon>
        <taxon>Kickxellaceae</taxon>
        <taxon>Coemansia</taxon>
    </lineage>
</organism>
<accession>A0A9W8GXS2</accession>
<comment type="caution">
    <text evidence="1">The sequence shown here is derived from an EMBL/GenBank/DDBJ whole genome shotgun (WGS) entry which is preliminary data.</text>
</comment>
<dbReference type="Proteomes" id="UP001140011">
    <property type="component" value="Unassembled WGS sequence"/>
</dbReference>
<name>A0A9W8GXS2_9FUNG</name>